<keyword evidence="4" id="KW-1185">Reference proteome</keyword>
<protein>
    <recommendedName>
        <fullName evidence="5">Integral membrane protein</fullName>
    </recommendedName>
</protein>
<name>A0ABW7ZM44_9ACTN</name>
<accession>A0ABW7ZM44</accession>
<keyword evidence="2" id="KW-1133">Transmembrane helix</keyword>
<feature type="transmembrane region" description="Helical" evidence="2">
    <location>
        <begin position="299"/>
        <end position="318"/>
    </location>
</feature>
<feature type="transmembrane region" description="Helical" evidence="2">
    <location>
        <begin position="183"/>
        <end position="200"/>
    </location>
</feature>
<feature type="transmembrane region" description="Helical" evidence="2">
    <location>
        <begin position="330"/>
        <end position="350"/>
    </location>
</feature>
<feature type="transmembrane region" description="Helical" evidence="2">
    <location>
        <begin position="451"/>
        <end position="471"/>
    </location>
</feature>
<dbReference type="EMBL" id="JBITLE010000005">
    <property type="protein sequence ID" value="MFI7263700.1"/>
    <property type="molecule type" value="Genomic_DNA"/>
</dbReference>
<proteinExistence type="predicted"/>
<comment type="caution">
    <text evidence="3">The sequence shown here is derived from an EMBL/GenBank/DDBJ whole genome shotgun (WGS) entry which is preliminary data.</text>
</comment>
<feature type="transmembrane region" description="Helical" evidence="2">
    <location>
        <begin position="151"/>
        <end position="171"/>
    </location>
</feature>
<keyword evidence="2" id="KW-0472">Membrane</keyword>
<keyword evidence="2" id="KW-0812">Transmembrane</keyword>
<dbReference type="RefSeq" id="WP_396759965.1">
    <property type="nucleotide sequence ID" value="NZ_JBITLA010000005.1"/>
</dbReference>
<feature type="transmembrane region" description="Helical" evidence="2">
    <location>
        <begin position="56"/>
        <end position="77"/>
    </location>
</feature>
<gene>
    <name evidence="3" type="ORF">ACIBP4_15560</name>
</gene>
<feature type="region of interest" description="Disordered" evidence="1">
    <location>
        <begin position="205"/>
        <end position="246"/>
    </location>
</feature>
<feature type="transmembrane region" description="Helical" evidence="2">
    <location>
        <begin position="118"/>
        <end position="139"/>
    </location>
</feature>
<evidence type="ECO:0000313" key="4">
    <source>
        <dbReference type="Proteomes" id="UP001612812"/>
    </source>
</evidence>
<sequence length="525" mass="51892">MDGSTRTPSAAATVAGAVAAVAVGAYFGTRGLAVARQAGFADLVQGFPTGSLRLDGTLVALGAGALLAVVLAAVAVVDRLPGWPVASTGLALDYLAGEVVLRQGAGLVPQQPPTAEQVLAVLAAATGAGLALGGALSALARSAPTRRWPVAAALAAGLVVGSGVEHLFRLAAGDGVTSGGQGWSAQVGVSVLAVVVAAVLHHRESRRPAGTPTADPAGTPTADPAGTATVDPAGTPTARPGEPGRRVAGRAPIGAVVVTAVAAVLTLAGLMTRWWVVDVFRLSPDGLVGPRRAQFVESVAYFSPVAVAAVAGLVLLGYAWRTGRAAAARWVVLGFAAGPLLLLRLVLGFVGERPQAYLVLLAGVAAVVAGATLARLRPGLLPWDAVGLLLAALAVPLAAPTVRAEMPGAGTLVVSLPSALGLGLALGFGLVLAVTAPGADADREPGRTAGILALGAAATALSALALAPTVIRGLGLGPSEGVALTVPMLVAVSALLLVLLFGFGRAVDRIRRDLRAEATAEGPRP</sequence>
<evidence type="ECO:0008006" key="5">
    <source>
        <dbReference type="Google" id="ProtNLM"/>
    </source>
</evidence>
<feature type="transmembrane region" description="Helical" evidence="2">
    <location>
        <begin position="356"/>
        <end position="374"/>
    </location>
</feature>
<evidence type="ECO:0000313" key="3">
    <source>
        <dbReference type="EMBL" id="MFI7263700.1"/>
    </source>
</evidence>
<reference evidence="3 4" key="1">
    <citation type="submission" date="2024-10" db="EMBL/GenBank/DDBJ databases">
        <title>The Natural Products Discovery Center: Release of the First 8490 Sequenced Strains for Exploring Actinobacteria Biosynthetic Diversity.</title>
        <authorList>
            <person name="Kalkreuter E."/>
            <person name="Kautsar S.A."/>
            <person name="Yang D."/>
            <person name="Bader C.D."/>
            <person name="Teijaro C.N."/>
            <person name="Fluegel L."/>
            <person name="Davis C.M."/>
            <person name="Simpson J.R."/>
            <person name="Lauterbach L."/>
            <person name="Steele A.D."/>
            <person name="Gui C."/>
            <person name="Meng S."/>
            <person name="Li G."/>
            <person name="Viehrig K."/>
            <person name="Ye F."/>
            <person name="Su P."/>
            <person name="Kiefer A.F."/>
            <person name="Nichols A."/>
            <person name="Cepeda A.J."/>
            <person name="Yan W."/>
            <person name="Fan B."/>
            <person name="Jiang Y."/>
            <person name="Adhikari A."/>
            <person name="Zheng C.-J."/>
            <person name="Schuster L."/>
            <person name="Cowan T.M."/>
            <person name="Smanski M.J."/>
            <person name="Chevrette M.G."/>
            <person name="De Carvalho L.P.S."/>
            <person name="Shen B."/>
        </authorList>
    </citation>
    <scope>NUCLEOTIDE SEQUENCE [LARGE SCALE GENOMIC DNA]</scope>
    <source>
        <strain evidence="3 4">NPDC049845</strain>
    </source>
</reference>
<evidence type="ECO:0000256" key="1">
    <source>
        <dbReference type="SAM" id="MobiDB-lite"/>
    </source>
</evidence>
<organism evidence="3 4">
    <name type="scientific">Micromonospora maritima</name>
    <dbReference type="NCBI Taxonomy" id="986711"/>
    <lineage>
        <taxon>Bacteria</taxon>
        <taxon>Bacillati</taxon>
        <taxon>Actinomycetota</taxon>
        <taxon>Actinomycetes</taxon>
        <taxon>Micromonosporales</taxon>
        <taxon>Micromonosporaceae</taxon>
        <taxon>Micromonospora</taxon>
    </lineage>
</organism>
<evidence type="ECO:0000256" key="2">
    <source>
        <dbReference type="SAM" id="Phobius"/>
    </source>
</evidence>
<feature type="transmembrane region" description="Helical" evidence="2">
    <location>
        <begin position="483"/>
        <end position="503"/>
    </location>
</feature>
<feature type="transmembrane region" description="Helical" evidence="2">
    <location>
        <begin position="253"/>
        <end position="276"/>
    </location>
</feature>
<dbReference type="Proteomes" id="UP001612812">
    <property type="component" value="Unassembled WGS sequence"/>
</dbReference>
<feature type="transmembrane region" description="Helical" evidence="2">
    <location>
        <begin position="419"/>
        <end position="439"/>
    </location>
</feature>
<feature type="transmembrane region" description="Helical" evidence="2">
    <location>
        <begin position="381"/>
        <end position="399"/>
    </location>
</feature>
<feature type="compositionally biased region" description="Low complexity" evidence="1">
    <location>
        <begin position="208"/>
        <end position="233"/>
    </location>
</feature>
<feature type="transmembrane region" description="Helical" evidence="2">
    <location>
        <begin position="12"/>
        <end position="35"/>
    </location>
</feature>